<protein>
    <recommendedName>
        <fullName evidence="3">DUF3828 domain-containing protein</fullName>
    </recommendedName>
</protein>
<evidence type="ECO:0008006" key="3">
    <source>
        <dbReference type="Google" id="ProtNLM"/>
    </source>
</evidence>
<evidence type="ECO:0000313" key="2">
    <source>
        <dbReference type="Proteomes" id="UP001302329"/>
    </source>
</evidence>
<dbReference type="EMBL" id="JAYGHY010000028">
    <property type="protein sequence ID" value="MEA5442826.1"/>
    <property type="molecule type" value="Genomic_DNA"/>
</dbReference>
<sequence>MRYPVITRRCQDSQQRQPAVMPLPLLMPVLAAVAIAPCPAPVKAQLDGLYRWQVARQDMRGPIELRSQKSRFTDGLYQKLRRAYGLDPNSGRFVDFDLFSGTQVGTFGAKVLGCSPAPGGGLEARVAVQAGLRNRPGEAPQLLRYQLVRGPAGSWTIADIVYSHPAGFRLTSYLAELLGPKP</sequence>
<comment type="caution">
    <text evidence="1">The sequence shown here is derived from an EMBL/GenBank/DDBJ whole genome shotgun (WGS) entry which is preliminary data.</text>
</comment>
<dbReference type="Proteomes" id="UP001302329">
    <property type="component" value="Unassembled WGS sequence"/>
</dbReference>
<proteinExistence type="predicted"/>
<organism evidence="1 2">
    <name type="scientific">Cyanobium gracile UHCC 0281</name>
    <dbReference type="NCBI Taxonomy" id="3110309"/>
    <lineage>
        <taxon>Bacteria</taxon>
        <taxon>Bacillati</taxon>
        <taxon>Cyanobacteriota</taxon>
        <taxon>Cyanophyceae</taxon>
        <taxon>Synechococcales</taxon>
        <taxon>Prochlorococcaceae</taxon>
        <taxon>Cyanobium</taxon>
    </lineage>
</organism>
<accession>A0ABU5SWJ2</accession>
<evidence type="ECO:0000313" key="1">
    <source>
        <dbReference type="EMBL" id="MEA5442826.1"/>
    </source>
</evidence>
<keyword evidence="2" id="KW-1185">Reference proteome</keyword>
<reference evidence="1 2" key="1">
    <citation type="submission" date="2023-12" db="EMBL/GenBank/DDBJ databases">
        <title>Baltic Sea Cyanobacteria.</title>
        <authorList>
            <person name="Delbaje E."/>
            <person name="Fewer D.P."/>
            <person name="Shishido T.K."/>
        </authorList>
    </citation>
    <scope>NUCLEOTIDE SEQUENCE [LARGE SCALE GENOMIC DNA]</scope>
    <source>
        <strain evidence="1 2">UHCC 0281</strain>
    </source>
</reference>
<dbReference type="RefSeq" id="WP_323356868.1">
    <property type="nucleotide sequence ID" value="NZ_JAYGHY010000028.1"/>
</dbReference>
<name>A0ABU5SWJ2_9CYAN</name>
<gene>
    <name evidence="1" type="ORF">VB739_09710</name>
</gene>